<dbReference type="OrthoDB" id="9803279at2"/>
<dbReference type="InterPro" id="IPR011330">
    <property type="entry name" value="Glyco_hydro/deAcase_b/a-brl"/>
</dbReference>
<evidence type="ECO:0000256" key="5">
    <source>
        <dbReference type="RuleBase" id="RU361196"/>
    </source>
</evidence>
<evidence type="ECO:0000256" key="1">
    <source>
        <dbReference type="ARBA" id="ARBA00006821"/>
    </source>
</evidence>
<feature type="binding site" evidence="4">
    <location>
        <position position="254"/>
    </location>
    <ligand>
        <name>substrate</name>
    </ligand>
</feature>
<dbReference type="InterPro" id="IPR027291">
    <property type="entry name" value="Glyco_hydro_38_N_sf"/>
</dbReference>
<feature type="active site" description="Proton donor" evidence="3">
    <location>
        <position position="342"/>
    </location>
</feature>
<dbReference type="Gene3D" id="1.20.1430.10">
    <property type="entry name" value="Families 57/38 glycoside transferase, middle domain"/>
    <property type="match status" value="1"/>
</dbReference>
<dbReference type="InterPro" id="IPR037090">
    <property type="entry name" value="57_glycoside_trans_central"/>
</dbReference>
<dbReference type="InterPro" id="IPR048145">
    <property type="entry name" value="TTHA1902"/>
</dbReference>
<dbReference type="RefSeq" id="WP_013156979.1">
    <property type="nucleotide sequence ID" value="NC_014212.1"/>
</dbReference>
<dbReference type="GO" id="GO:0003844">
    <property type="term" value="F:1,4-alpha-glucan branching enzyme activity"/>
    <property type="evidence" value="ECO:0007669"/>
    <property type="project" value="InterPro"/>
</dbReference>
<dbReference type="eggNOG" id="COG1543">
    <property type="taxonomic scope" value="Bacteria"/>
</dbReference>
<organism evidence="8 9">
    <name type="scientific">Allomeiothermus silvanus (strain ATCC 700542 / DSM 9946 / NBRC 106475 / NCIMB 13440 / VI-R2)</name>
    <name type="common">Thermus silvanus</name>
    <dbReference type="NCBI Taxonomy" id="526227"/>
    <lineage>
        <taxon>Bacteria</taxon>
        <taxon>Thermotogati</taxon>
        <taxon>Deinococcota</taxon>
        <taxon>Deinococci</taxon>
        <taxon>Thermales</taxon>
        <taxon>Thermaceae</taxon>
        <taxon>Allomeiothermus</taxon>
    </lineage>
</organism>
<evidence type="ECO:0000256" key="2">
    <source>
        <dbReference type="ARBA" id="ARBA00023277"/>
    </source>
</evidence>
<feature type="binding site" evidence="4">
    <location>
        <position position="271"/>
    </location>
    <ligand>
        <name>substrate</name>
    </ligand>
</feature>
<dbReference type="InterPro" id="IPR015293">
    <property type="entry name" value="BE_C"/>
</dbReference>
<dbReference type="Gene3D" id="3.20.110.10">
    <property type="entry name" value="Glycoside hydrolase 38, N terminal domain"/>
    <property type="match status" value="1"/>
</dbReference>
<keyword evidence="2 5" id="KW-0119">Carbohydrate metabolism</keyword>
<keyword evidence="9" id="KW-1185">Reference proteome</keyword>
<dbReference type="CAZy" id="GH57">
    <property type="family name" value="Glycoside Hydrolase Family 57"/>
</dbReference>
<reference evidence="8 9" key="1">
    <citation type="journal article" date="2010" name="Stand. Genomic Sci.">
        <title>Complete genome sequence of Meiothermus silvanus type strain (VI-R2).</title>
        <authorList>
            <person name="Sikorski J."/>
            <person name="Tindall B.J."/>
            <person name="Lowry S."/>
            <person name="Lucas S."/>
            <person name="Nolan M."/>
            <person name="Copeland A."/>
            <person name="Glavina Del Rio T."/>
            <person name="Tice H."/>
            <person name="Cheng J.F."/>
            <person name="Han C."/>
            <person name="Pitluck S."/>
            <person name="Liolios K."/>
            <person name="Ivanova N."/>
            <person name="Mavromatis K."/>
            <person name="Mikhailova N."/>
            <person name="Pati A."/>
            <person name="Goodwin L."/>
            <person name="Chen A."/>
            <person name="Palaniappan K."/>
            <person name="Land M."/>
            <person name="Hauser L."/>
            <person name="Chang Y.J."/>
            <person name="Jeffries C.D."/>
            <person name="Rohde M."/>
            <person name="Goker M."/>
            <person name="Woyke T."/>
            <person name="Bristow J."/>
            <person name="Eisen J.A."/>
            <person name="Markowitz V."/>
            <person name="Hugenholtz P."/>
            <person name="Kyrpides N.C."/>
            <person name="Klenk H.P."/>
            <person name="Lapidus A."/>
        </authorList>
    </citation>
    <scope>NUCLEOTIDE SEQUENCE [LARGE SCALE GENOMIC DNA]</scope>
    <source>
        <strain evidence="9">ATCC 700542 / DSM 9946 / VI-R2</strain>
    </source>
</reference>
<proteinExistence type="inferred from homology"/>
<dbReference type="InterPro" id="IPR004300">
    <property type="entry name" value="Glyco_hydro_57_N"/>
</dbReference>
<accession>D7BI99</accession>
<evidence type="ECO:0000313" key="8">
    <source>
        <dbReference type="EMBL" id="ADH62373.1"/>
    </source>
</evidence>
<dbReference type="InterPro" id="IPR028995">
    <property type="entry name" value="Glyco_hydro_57/38_cen_sf"/>
</dbReference>
<feature type="domain" description="1,4-alpha-glucan branching enzyme C-terminal" evidence="7">
    <location>
        <begin position="414"/>
        <end position="513"/>
    </location>
</feature>
<comment type="similarity">
    <text evidence="1 5">Belongs to the glycosyl hydrolase 57 family.</text>
</comment>
<feature type="domain" description="Glycoside hydrolase family 57 N-terminal" evidence="6">
    <location>
        <begin position="5"/>
        <end position="378"/>
    </location>
</feature>
<dbReference type="InterPro" id="IPR040042">
    <property type="entry name" value="Branching_enz_MT3115-like"/>
</dbReference>
<sequence length="514" mass="57986">MTRFVLVLHSHLPYVRAHGMWPFGEETLYEAVAEVYLPLTRMLQRLEVDGIPAPLTLGITPILTEQLVDPKVKEGCRAYIQDRLERARGDVERFSGTSLAVSARYQLGYWQAALAQYEALHGDLVSFFAQAQERGQIEIISSAATHAYLPLLGSDTAVWAQIKTGLEAYRRHYRREPSGFWLPEMAYRPRKEGRAGLDELLMKAGLRYTFVDAHLVEGGGTLPPYAGIGPTPGESSEALYHVLELNSGLRLLARNRETTLQVWSNDLGYPGAGDYREFHRKDATSGLHHWKITERSVELGAKEPYDPEAAAALAHQHARHFVGLLSRLAAQHPDGVICAAYDAELFGHWWHEGPIWLEAVYRELHRSGNIAAQTARNATRGPATRTALPEGSWGLGGMHQIWQNPATQDYWTQVYQAEARMKEAVKNTRRESSASRRILRQMVRELLLLEASDWPFLIETGQAPEYARQRYTDHAARFTELEAMLHSEAVDLARLAELEFLDNPFPEADPTLYL</sequence>
<gene>
    <name evidence="8" type="ordered locus">Mesil_0433</name>
</gene>
<evidence type="ECO:0000256" key="4">
    <source>
        <dbReference type="PIRSR" id="PIRSR640042-2"/>
    </source>
</evidence>
<dbReference type="NCBIfam" id="NF041566">
    <property type="entry name" value="branchenz_Thermus"/>
    <property type="match status" value="1"/>
</dbReference>
<dbReference type="PANTHER" id="PTHR41695:SF1">
    <property type="entry name" value="1,4-ALPHA-GLUCAN BRANCHING ENZYME TK1436"/>
    <property type="match status" value="1"/>
</dbReference>
<evidence type="ECO:0000313" key="9">
    <source>
        <dbReference type="Proteomes" id="UP000001916"/>
    </source>
</evidence>
<dbReference type="SUPFAM" id="SSF88688">
    <property type="entry name" value="Families 57/38 glycoside transferase middle domain"/>
    <property type="match status" value="1"/>
</dbReference>
<dbReference type="STRING" id="526227.Mesil_0433"/>
<feature type="binding site" evidence="4">
    <location>
        <position position="453"/>
    </location>
    <ligand>
        <name>substrate</name>
    </ligand>
</feature>
<feature type="active site" description="Nucleophile" evidence="3">
    <location>
        <position position="184"/>
    </location>
</feature>
<evidence type="ECO:0000259" key="7">
    <source>
        <dbReference type="Pfam" id="PF09210"/>
    </source>
</evidence>
<dbReference type="Pfam" id="PF09210">
    <property type="entry name" value="BE_C"/>
    <property type="match status" value="1"/>
</dbReference>
<dbReference type="KEGG" id="msv:Mesil_0433"/>
<evidence type="ECO:0000259" key="6">
    <source>
        <dbReference type="Pfam" id="PF03065"/>
    </source>
</evidence>
<dbReference type="GO" id="GO:0016787">
    <property type="term" value="F:hydrolase activity"/>
    <property type="evidence" value="ECO:0007669"/>
    <property type="project" value="UniProtKB-KW"/>
</dbReference>
<name>D7BI99_ALLS1</name>
<dbReference type="Proteomes" id="UP000001916">
    <property type="component" value="Chromosome"/>
</dbReference>
<dbReference type="HOGENOM" id="CLU_008192_1_0_0"/>
<dbReference type="GO" id="GO:0030979">
    <property type="term" value="P:alpha-glucan biosynthetic process"/>
    <property type="evidence" value="ECO:0007669"/>
    <property type="project" value="InterPro"/>
</dbReference>
<dbReference type="EMBL" id="CP002042">
    <property type="protein sequence ID" value="ADH62373.1"/>
    <property type="molecule type" value="Genomic_DNA"/>
</dbReference>
<evidence type="ECO:0000256" key="3">
    <source>
        <dbReference type="PIRSR" id="PIRSR640042-1"/>
    </source>
</evidence>
<dbReference type="GO" id="GO:0005576">
    <property type="term" value="C:extracellular region"/>
    <property type="evidence" value="ECO:0007669"/>
    <property type="project" value="TreeGrafter"/>
</dbReference>
<keyword evidence="8" id="KW-0378">Hydrolase</keyword>
<dbReference type="Pfam" id="PF03065">
    <property type="entry name" value="Glyco_hydro_57"/>
    <property type="match status" value="1"/>
</dbReference>
<feature type="binding site" evidence="4">
    <location>
        <position position="393"/>
    </location>
    <ligand>
        <name>substrate</name>
    </ligand>
</feature>
<protein>
    <submittedName>
        <fullName evidence="8">Glycoside hydrolase family 57</fullName>
    </submittedName>
</protein>
<dbReference type="AlphaFoldDB" id="D7BI99"/>
<dbReference type="SUPFAM" id="SSF88713">
    <property type="entry name" value="Glycoside hydrolase/deacetylase"/>
    <property type="match status" value="1"/>
</dbReference>
<dbReference type="PANTHER" id="PTHR41695">
    <property type="entry name" value="1,4-ALPHA-GLUCAN BRANCHING ENZYME RV3031-RELATED"/>
    <property type="match status" value="1"/>
</dbReference>